<evidence type="ECO:0000313" key="5">
    <source>
        <dbReference type="Proteomes" id="UP001499930"/>
    </source>
</evidence>
<protein>
    <recommendedName>
        <fullName evidence="2">Urease accessory protein UreD</fullName>
    </recommendedName>
</protein>
<comment type="function">
    <text evidence="2">Required for maturation of urease via the functional incorporation of the urease nickel metallocenter.</text>
</comment>
<evidence type="ECO:0000256" key="2">
    <source>
        <dbReference type="HAMAP-Rule" id="MF_01384"/>
    </source>
</evidence>
<organism evidence="4 5">
    <name type="scientific">Streptosporangium longisporum</name>
    <dbReference type="NCBI Taxonomy" id="46187"/>
    <lineage>
        <taxon>Bacteria</taxon>
        <taxon>Bacillati</taxon>
        <taxon>Actinomycetota</taxon>
        <taxon>Actinomycetes</taxon>
        <taxon>Streptosporangiales</taxon>
        <taxon>Streptosporangiaceae</taxon>
        <taxon>Streptosporangium</taxon>
    </lineage>
</organism>
<dbReference type="Proteomes" id="UP001499930">
    <property type="component" value="Unassembled WGS sequence"/>
</dbReference>
<comment type="subunit">
    <text evidence="2">UreD, UreF and UreG form a complex that acts as a GTP-hydrolysis-dependent molecular chaperone, activating the urease apoprotein by helping to assemble the nickel containing metallocenter of UreC. The UreE protein probably delivers the nickel.</text>
</comment>
<accession>A0ABP6L8Z6</accession>
<dbReference type="Pfam" id="PF01774">
    <property type="entry name" value="UreD"/>
    <property type="match status" value="1"/>
</dbReference>
<proteinExistence type="inferred from homology"/>
<evidence type="ECO:0000313" key="4">
    <source>
        <dbReference type="EMBL" id="GAA3034422.1"/>
    </source>
</evidence>
<name>A0ABP6L8Z6_9ACTN</name>
<dbReference type="InterPro" id="IPR002669">
    <property type="entry name" value="UreD"/>
</dbReference>
<feature type="compositionally biased region" description="Low complexity" evidence="3">
    <location>
        <begin position="61"/>
        <end position="72"/>
    </location>
</feature>
<evidence type="ECO:0000256" key="3">
    <source>
        <dbReference type="SAM" id="MobiDB-lite"/>
    </source>
</evidence>
<sequence>MSAPDPAPLTFRVPPPATLPAPGPAPDRVPGRSPVPVPQSHAPQGHVPQSTARQSPPPQGSPAQGSPPSVAGRPGRRSMRARAAIVTARDTGGRTVLATMRSSPPLTVRTTAPGRVHLVSTAAGPLGGDDLALDIEVAPGTALEVRSVASTLVLPGSTDAESVMTVTARVGAGARLLFAPEPTVLAAGCRHRLVVRLELAEDARVHWREEIVFGRYGERPGRCHSRFDAVLGGVPLLRQEFVVGDPEIDGSSAVYGDARCVGSTLITGRAPEAVTGDGWAVLPLAGPGTLVSALGRDAVELRRRLEEGEGTVTGHH</sequence>
<evidence type="ECO:0000256" key="1">
    <source>
        <dbReference type="ARBA" id="ARBA00023186"/>
    </source>
</evidence>
<dbReference type="RefSeq" id="WP_344904878.1">
    <property type="nucleotide sequence ID" value="NZ_BAAAWD010000022.1"/>
</dbReference>
<comment type="subcellular location">
    <subcellularLocation>
        <location evidence="2">Cytoplasm</location>
    </subcellularLocation>
</comment>
<keyword evidence="1 2" id="KW-0143">Chaperone</keyword>
<keyword evidence="2" id="KW-0996">Nickel insertion</keyword>
<comment type="caution">
    <text evidence="4">The sequence shown here is derived from an EMBL/GenBank/DDBJ whole genome shotgun (WGS) entry which is preliminary data.</text>
</comment>
<reference evidence="5" key="1">
    <citation type="journal article" date="2019" name="Int. J. Syst. Evol. Microbiol.">
        <title>The Global Catalogue of Microorganisms (GCM) 10K type strain sequencing project: providing services to taxonomists for standard genome sequencing and annotation.</title>
        <authorList>
            <consortium name="The Broad Institute Genomics Platform"/>
            <consortium name="The Broad Institute Genome Sequencing Center for Infectious Disease"/>
            <person name="Wu L."/>
            <person name="Ma J."/>
        </authorList>
    </citation>
    <scope>NUCLEOTIDE SEQUENCE [LARGE SCALE GENOMIC DNA]</scope>
    <source>
        <strain evidence="5">JCM 3106</strain>
    </source>
</reference>
<keyword evidence="5" id="KW-1185">Reference proteome</keyword>
<dbReference type="HAMAP" id="MF_01384">
    <property type="entry name" value="UreD"/>
    <property type="match status" value="1"/>
</dbReference>
<feature type="compositionally biased region" description="Pro residues" evidence="3">
    <location>
        <begin position="13"/>
        <end position="37"/>
    </location>
</feature>
<feature type="region of interest" description="Disordered" evidence="3">
    <location>
        <begin position="1"/>
        <end position="80"/>
    </location>
</feature>
<gene>
    <name evidence="2" type="primary">ureD</name>
    <name evidence="4" type="ORF">GCM10017559_72470</name>
</gene>
<comment type="similarity">
    <text evidence="2">Belongs to the UreD family.</text>
</comment>
<dbReference type="EMBL" id="BAAAWD010000022">
    <property type="protein sequence ID" value="GAA3034422.1"/>
    <property type="molecule type" value="Genomic_DNA"/>
</dbReference>
<keyword evidence="2" id="KW-0963">Cytoplasm</keyword>